<keyword evidence="3" id="KW-1185">Reference proteome</keyword>
<dbReference type="RefSeq" id="WP_188412549.1">
    <property type="nucleotide sequence ID" value="NZ_BMDJ01000003.1"/>
</dbReference>
<evidence type="ECO:0000313" key="3">
    <source>
        <dbReference type="Proteomes" id="UP000645390"/>
    </source>
</evidence>
<protein>
    <submittedName>
        <fullName evidence="2">Competence protein TfoX</fullName>
    </submittedName>
</protein>
<sequence>MASEQKFVDFIIDQIGFSEQVTSKKMFGEYGLYFDNKLFALVCDNKLFIKPTQLGRVYINDVVEASPYPGAKPSFLIEEKLDDREWLRKLIKITVDELPEPKLKKIKAKDKK</sequence>
<proteinExistence type="predicted"/>
<name>A0ABQ2BHC8_9SPHI</name>
<dbReference type="Gene3D" id="3.30.1460.30">
    <property type="entry name" value="YgaC/TfoX-N like chaperone"/>
    <property type="match status" value="1"/>
</dbReference>
<dbReference type="SUPFAM" id="SSF159894">
    <property type="entry name" value="YgaC/TfoX-N like"/>
    <property type="match status" value="1"/>
</dbReference>
<reference evidence="3" key="1">
    <citation type="journal article" date="2019" name="Int. J. Syst. Evol. Microbiol.">
        <title>The Global Catalogue of Microorganisms (GCM) 10K type strain sequencing project: providing services to taxonomists for standard genome sequencing and annotation.</title>
        <authorList>
            <consortium name="The Broad Institute Genomics Platform"/>
            <consortium name="The Broad Institute Genome Sequencing Center for Infectious Disease"/>
            <person name="Wu L."/>
            <person name="Ma J."/>
        </authorList>
    </citation>
    <scope>NUCLEOTIDE SEQUENCE [LARGE SCALE GENOMIC DNA]</scope>
    <source>
        <strain evidence="3">CCM 8939</strain>
    </source>
</reference>
<accession>A0ABQ2BHC8</accession>
<gene>
    <name evidence="2" type="primary">tfoX</name>
    <name evidence="2" type="ORF">GCM10008119_14040</name>
</gene>
<dbReference type="InterPro" id="IPR007076">
    <property type="entry name" value="TfoX_N"/>
</dbReference>
<dbReference type="EMBL" id="BMDJ01000003">
    <property type="protein sequence ID" value="GGI24715.1"/>
    <property type="molecule type" value="Genomic_DNA"/>
</dbReference>
<evidence type="ECO:0000259" key="1">
    <source>
        <dbReference type="Pfam" id="PF04993"/>
    </source>
</evidence>
<dbReference type="Proteomes" id="UP000645390">
    <property type="component" value="Unassembled WGS sequence"/>
</dbReference>
<dbReference type="Pfam" id="PF04993">
    <property type="entry name" value="TfoX_N"/>
    <property type="match status" value="1"/>
</dbReference>
<comment type="caution">
    <text evidence="2">The sequence shown here is derived from an EMBL/GenBank/DDBJ whole genome shotgun (WGS) entry which is preliminary data.</text>
</comment>
<evidence type="ECO:0000313" key="2">
    <source>
        <dbReference type="EMBL" id="GGI24715.1"/>
    </source>
</evidence>
<organism evidence="2 3">
    <name type="scientific">Pedobacter mendelii</name>
    <dbReference type="NCBI Taxonomy" id="1908240"/>
    <lineage>
        <taxon>Bacteria</taxon>
        <taxon>Pseudomonadati</taxon>
        <taxon>Bacteroidota</taxon>
        <taxon>Sphingobacteriia</taxon>
        <taxon>Sphingobacteriales</taxon>
        <taxon>Sphingobacteriaceae</taxon>
        <taxon>Pedobacter</taxon>
    </lineage>
</organism>
<feature type="domain" description="TfoX N-terminal" evidence="1">
    <location>
        <begin position="19"/>
        <end position="96"/>
    </location>
</feature>